<name>A0A085WEY7_9BACT</name>
<accession>A0A085WEY7</accession>
<dbReference type="EC" id="2.7.13.3" evidence="2"/>
<evidence type="ECO:0000313" key="7">
    <source>
        <dbReference type="Proteomes" id="UP000028725"/>
    </source>
</evidence>
<evidence type="ECO:0000256" key="1">
    <source>
        <dbReference type="ARBA" id="ARBA00000085"/>
    </source>
</evidence>
<dbReference type="STRING" id="394096.DB31_1315"/>
<keyword evidence="7" id="KW-1185">Reference proteome</keyword>
<evidence type="ECO:0000313" key="6">
    <source>
        <dbReference type="EMBL" id="KFE66250.1"/>
    </source>
</evidence>
<sequence>MEGAPPEQQLEFSNRLLRALTQAQTEFIRGSDAPGLFNRLLGVLLELTSSEYGFIGEVHYDPKGLPFLRTYAITNIAWTDELREQFERLTPQGIEFRNLRTLFGAVLTTRKFVMSNDPPTDQRSGGTPQGHPPLKAFLGLPFNSGGEMVGMVGIANRPGGYSQQVIDFLEPFLATCCSVILSWRSEQQRRRAEEMLRHREEELRKHRDHLEELVQTRTEKLLRTTQELEKQQKFASMGQLAAGIAHEINNPLGYVMSNLSTLTEYVSAFSRMLQRYREFESYVAPQLQGHAAEELARLRTFWEREELTITLAEVKEVLNESLEGTQRVKDIIQELKKIARDDDVGPPKLVDVNKELADTLKMMRWNDLQSRCEVRTEYGQVPAILGYPTQISQVFTNLLNNAAQAIERRGEIRISTQREDDMVVVRISDTGHGMSPEVQAKLFTPFFTTKAPGKGTGLGLSISYNIVARHRGRIEVQSQPGQGTTFVLRLPMAISPLTGTQPAVKGPALSAGGATS</sequence>
<dbReference type="Gene3D" id="1.10.287.130">
    <property type="match status" value="1"/>
</dbReference>
<dbReference type="PROSITE" id="PS50109">
    <property type="entry name" value="HIS_KIN"/>
    <property type="match status" value="1"/>
</dbReference>
<dbReference type="InterPro" id="IPR003661">
    <property type="entry name" value="HisK_dim/P_dom"/>
</dbReference>
<evidence type="ECO:0000259" key="5">
    <source>
        <dbReference type="PROSITE" id="PS50109"/>
    </source>
</evidence>
<dbReference type="InterPro" id="IPR036097">
    <property type="entry name" value="HisK_dim/P_sf"/>
</dbReference>
<comment type="catalytic activity">
    <reaction evidence="1">
        <text>ATP + protein L-histidine = ADP + protein N-phospho-L-histidine.</text>
        <dbReference type="EC" id="2.7.13.3"/>
    </reaction>
</comment>
<comment type="caution">
    <text evidence="6">The sequence shown here is derived from an EMBL/GenBank/DDBJ whole genome shotgun (WGS) entry which is preliminary data.</text>
</comment>
<dbReference type="InterPro" id="IPR004358">
    <property type="entry name" value="Sig_transdc_His_kin-like_C"/>
</dbReference>
<organism evidence="6 7">
    <name type="scientific">Hyalangium minutum</name>
    <dbReference type="NCBI Taxonomy" id="394096"/>
    <lineage>
        <taxon>Bacteria</taxon>
        <taxon>Pseudomonadati</taxon>
        <taxon>Myxococcota</taxon>
        <taxon>Myxococcia</taxon>
        <taxon>Myxococcales</taxon>
        <taxon>Cystobacterineae</taxon>
        <taxon>Archangiaceae</taxon>
        <taxon>Hyalangium</taxon>
    </lineage>
</organism>
<keyword evidence="4" id="KW-0175">Coiled coil</keyword>
<feature type="coiled-coil region" evidence="4">
    <location>
        <begin position="189"/>
        <end position="216"/>
    </location>
</feature>
<keyword evidence="6" id="KW-0418">Kinase</keyword>
<dbReference type="SMART" id="SM00387">
    <property type="entry name" value="HATPase_c"/>
    <property type="match status" value="1"/>
</dbReference>
<dbReference type="SUPFAM" id="SSF47384">
    <property type="entry name" value="Homodimeric domain of signal transducing histidine kinase"/>
    <property type="match status" value="1"/>
</dbReference>
<dbReference type="Proteomes" id="UP000028725">
    <property type="component" value="Unassembled WGS sequence"/>
</dbReference>
<evidence type="ECO:0000256" key="4">
    <source>
        <dbReference type="SAM" id="Coils"/>
    </source>
</evidence>
<keyword evidence="3" id="KW-0597">Phosphoprotein</keyword>
<dbReference type="PATRIC" id="fig|394096.3.peg.5654"/>
<dbReference type="Pfam" id="PF13185">
    <property type="entry name" value="GAF_2"/>
    <property type="match status" value="1"/>
</dbReference>
<protein>
    <recommendedName>
        <fullName evidence="2">histidine kinase</fullName>
        <ecNumber evidence="2">2.7.13.3</ecNumber>
    </recommendedName>
</protein>
<dbReference type="CDD" id="cd00082">
    <property type="entry name" value="HisKA"/>
    <property type="match status" value="1"/>
</dbReference>
<dbReference type="InterPro" id="IPR005467">
    <property type="entry name" value="His_kinase_dom"/>
</dbReference>
<dbReference type="EMBL" id="JMCB01000011">
    <property type="protein sequence ID" value="KFE66250.1"/>
    <property type="molecule type" value="Genomic_DNA"/>
</dbReference>
<dbReference type="SUPFAM" id="SSF55874">
    <property type="entry name" value="ATPase domain of HSP90 chaperone/DNA topoisomerase II/histidine kinase"/>
    <property type="match status" value="1"/>
</dbReference>
<dbReference type="Gene3D" id="3.30.565.10">
    <property type="entry name" value="Histidine kinase-like ATPase, C-terminal domain"/>
    <property type="match status" value="1"/>
</dbReference>
<gene>
    <name evidence="6" type="ORF">DB31_1315</name>
</gene>
<evidence type="ECO:0000256" key="3">
    <source>
        <dbReference type="ARBA" id="ARBA00022553"/>
    </source>
</evidence>
<dbReference type="Pfam" id="PF02518">
    <property type="entry name" value="HATPase_c"/>
    <property type="match status" value="1"/>
</dbReference>
<dbReference type="AlphaFoldDB" id="A0A085WEY7"/>
<dbReference type="SMART" id="SM00065">
    <property type="entry name" value="GAF"/>
    <property type="match status" value="1"/>
</dbReference>
<dbReference type="PANTHER" id="PTHR43065:SF50">
    <property type="entry name" value="HISTIDINE KINASE"/>
    <property type="match status" value="1"/>
</dbReference>
<dbReference type="PANTHER" id="PTHR43065">
    <property type="entry name" value="SENSOR HISTIDINE KINASE"/>
    <property type="match status" value="1"/>
</dbReference>
<dbReference type="InterPro" id="IPR003018">
    <property type="entry name" value="GAF"/>
</dbReference>
<proteinExistence type="predicted"/>
<reference evidence="6 7" key="1">
    <citation type="submission" date="2014-04" db="EMBL/GenBank/DDBJ databases">
        <title>Genome assembly of Hyalangium minutum DSM 14724.</title>
        <authorList>
            <person name="Sharma G."/>
            <person name="Subramanian S."/>
        </authorList>
    </citation>
    <scope>NUCLEOTIDE SEQUENCE [LARGE SCALE GENOMIC DNA]</scope>
    <source>
        <strain evidence="6 7">DSM 14724</strain>
    </source>
</reference>
<evidence type="ECO:0000256" key="2">
    <source>
        <dbReference type="ARBA" id="ARBA00012438"/>
    </source>
</evidence>
<dbReference type="InterPro" id="IPR029016">
    <property type="entry name" value="GAF-like_dom_sf"/>
</dbReference>
<dbReference type="InterPro" id="IPR036890">
    <property type="entry name" value="HATPase_C_sf"/>
</dbReference>
<dbReference type="Gene3D" id="3.30.450.40">
    <property type="match status" value="1"/>
</dbReference>
<keyword evidence="6" id="KW-0808">Transferase</keyword>
<dbReference type="GO" id="GO:0000155">
    <property type="term" value="F:phosphorelay sensor kinase activity"/>
    <property type="evidence" value="ECO:0007669"/>
    <property type="project" value="InterPro"/>
</dbReference>
<dbReference type="SUPFAM" id="SSF55781">
    <property type="entry name" value="GAF domain-like"/>
    <property type="match status" value="1"/>
</dbReference>
<feature type="domain" description="Histidine kinase" evidence="5">
    <location>
        <begin position="243"/>
        <end position="494"/>
    </location>
</feature>
<dbReference type="InterPro" id="IPR003594">
    <property type="entry name" value="HATPase_dom"/>
</dbReference>
<dbReference type="PRINTS" id="PR00344">
    <property type="entry name" value="BCTRLSENSOR"/>
</dbReference>